<feature type="domain" description="PAS" evidence="5">
    <location>
        <begin position="25"/>
        <end position="61"/>
    </location>
</feature>
<dbReference type="NCBIfam" id="TIGR00229">
    <property type="entry name" value="sensory_box"/>
    <property type="match status" value="1"/>
</dbReference>
<accession>A0A4Z0M4M5</accession>
<dbReference type="InterPro" id="IPR000014">
    <property type="entry name" value="PAS"/>
</dbReference>
<dbReference type="PANTHER" id="PTHR43065">
    <property type="entry name" value="SENSOR HISTIDINE KINASE"/>
    <property type="match status" value="1"/>
</dbReference>
<dbReference type="PANTHER" id="PTHR43065:SF42">
    <property type="entry name" value="TWO-COMPONENT SENSOR PPRA"/>
    <property type="match status" value="1"/>
</dbReference>
<dbReference type="CDD" id="cd00130">
    <property type="entry name" value="PAS"/>
    <property type="match status" value="1"/>
</dbReference>
<dbReference type="PROSITE" id="PS50113">
    <property type="entry name" value="PAC"/>
    <property type="match status" value="1"/>
</dbReference>
<dbReference type="OrthoDB" id="1931120at2"/>
<dbReference type="EMBL" id="SRLE01000006">
    <property type="protein sequence ID" value="TGD74387.1"/>
    <property type="molecule type" value="Genomic_DNA"/>
</dbReference>
<dbReference type="AlphaFoldDB" id="A0A4Z0M4M5"/>
<comment type="caution">
    <text evidence="7">The sequence shown here is derived from an EMBL/GenBank/DDBJ whole genome shotgun (WGS) entry which is preliminary data.</text>
</comment>
<dbReference type="SUPFAM" id="SSF47384">
    <property type="entry name" value="Homodimeric domain of signal transducing histidine kinase"/>
    <property type="match status" value="1"/>
</dbReference>
<evidence type="ECO:0000259" key="5">
    <source>
        <dbReference type="PROSITE" id="PS50112"/>
    </source>
</evidence>
<dbReference type="Pfam" id="PF08448">
    <property type="entry name" value="PAS_4"/>
    <property type="match status" value="1"/>
</dbReference>
<keyword evidence="3" id="KW-0597">Phosphoprotein</keyword>
<dbReference type="InterPro" id="IPR003661">
    <property type="entry name" value="HisK_dim/P_dom"/>
</dbReference>
<dbReference type="InterPro" id="IPR036890">
    <property type="entry name" value="HATPase_C_sf"/>
</dbReference>
<dbReference type="InterPro" id="IPR003594">
    <property type="entry name" value="HATPase_dom"/>
</dbReference>
<dbReference type="InterPro" id="IPR004358">
    <property type="entry name" value="Sig_transdc_His_kin-like_C"/>
</dbReference>
<organism evidence="7 8">
    <name type="scientific">Mangrovimicrobium sediminis</name>
    <dbReference type="NCBI Taxonomy" id="2562682"/>
    <lineage>
        <taxon>Bacteria</taxon>
        <taxon>Pseudomonadati</taxon>
        <taxon>Pseudomonadota</taxon>
        <taxon>Gammaproteobacteria</taxon>
        <taxon>Cellvibrionales</taxon>
        <taxon>Halieaceae</taxon>
        <taxon>Mangrovimicrobium</taxon>
    </lineage>
</organism>
<comment type="catalytic activity">
    <reaction evidence="1">
        <text>ATP + protein L-histidine = ADP + protein N-phospho-L-histidine.</text>
        <dbReference type="EC" id="2.7.13.3"/>
    </reaction>
</comment>
<evidence type="ECO:0000256" key="3">
    <source>
        <dbReference type="ARBA" id="ARBA00022553"/>
    </source>
</evidence>
<dbReference type="InterPro" id="IPR000700">
    <property type="entry name" value="PAS-assoc_C"/>
</dbReference>
<dbReference type="SUPFAM" id="SSF55785">
    <property type="entry name" value="PYP-like sensor domain (PAS domain)"/>
    <property type="match status" value="1"/>
</dbReference>
<reference evidence="7 8" key="1">
    <citation type="submission" date="2019-04" db="EMBL/GenBank/DDBJ databases">
        <title>Taxonomy of novel Haliea sp. from mangrove soil of West Coast of India.</title>
        <authorList>
            <person name="Verma A."/>
            <person name="Kumar P."/>
            <person name="Krishnamurthi S."/>
        </authorList>
    </citation>
    <scope>NUCLEOTIDE SEQUENCE [LARGE SCALE GENOMIC DNA]</scope>
    <source>
        <strain evidence="7 8">SAOS-164</strain>
    </source>
</reference>
<protein>
    <recommendedName>
        <fullName evidence="2">histidine kinase</fullName>
        <ecNumber evidence="2">2.7.13.3</ecNumber>
    </recommendedName>
</protein>
<gene>
    <name evidence="7" type="ORF">E4634_09480</name>
</gene>
<evidence type="ECO:0000313" key="7">
    <source>
        <dbReference type="EMBL" id="TGD74387.1"/>
    </source>
</evidence>
<dbReference type="SUPFAM" id="SSF55874">
    <property type="entry name" value="ATPase domain of HSP90 chaperone/DNA topoisomerase II/histidine kinase"/>
    <property type="match status" value="1"/>
</dbReference>
<feature type="domain" description="Histidine kinase" evidence="4">
    <location>
        <begin position="169"/>
        <end position="405"/>
    </location>
</feature>
<dbReference type="Gene3D" id="3.30.450.20">
    <property type="entry name" value="PAS domain"/>
    <property type="match status" value="1"/>
</dbReference>
<proteinExistence type="predicted"/>
<dbReference type="SMART" id="SM00388">
    <property type="entry name" value="HisKA"/>
    <property type="match status" value="1"/>
</dbReference>
<evidence type="ECO:0000313" key="8">
    <source>
        <dbReference type="Proteomes" id="UP000298050"/>
    </source>
</evidence>
<dbReference type="PROSITE" id="PS50109">
    <property type="entry name" value="HIS_KIN"/>
    <property type="match status" value="1"/>
</dbReference>
<dbReference type="CDD" id="cd00082">
    <property type="entry name" value="HisKA"/>
    <property type="match status" value="1"/>
</dbReference>
<dbReference type="InterPro" id="IPR005467">
    <property type="entry name" value="His_kinase_dom"/>
</dbReference>
<dbReference type="Gene3D" id="3.30.565.10">
    <property type="entry name" value="Histidine kinase-like ATPase, C-terminal domain"/>
    <property type="match status" value="1"/>
</dbReference>
<feature type="domain" description="PAC" evidence="6">
    <location>
        <begin position="97"/>
        <end position="149"/>
    </location>
</feature>
<evidence type="ECO:0000259" key="4">
    <source>
        <dbReference type="PROSITE" id="PS50109"/>
    </source>
</evidence>
<dbReference type="PROSITE" id="PS50112">
    <property type="entry name" value="PAS"/>
    <property type="match status" value="1"/>
</dbReference>
<evidence type="ECO:0000256" key="1">
    <source>
        <dbReference type="ARBA" id="ARBA00000085"/>
    </source>
</evidence>
<dbReference type="PRINTS" id="PR00344">
    <property type="entry name" value="BCTRLSENSOR"/>
</dbReference>
<evidence type="ECO:0000256" key="2">
    <source>
        <dbReference type="ARBA" id="ARBA00012438"/>
    </source>
</evidence>
<dbReference type="InterPro" id="IPR036097">
    <property type="entry name" value="HisK_dim/P_sf"/>
</dbReference>
<dbReference type="GO" id="GO:0000155">
    <property type="term" value="F:phosphorelay sensor kinase activity"/>
    <property type="evidence" value="ECO:0007669"/>
    <property type="project" value="InterPro"/>
</dbReference>
<dbReference type="Proteomes" id="UP000298050">
    <property type="component" value="Unassembled WGS sequence"/>
</dbReference>
<dbReference type="SMART" id="SM00387">
    <property type="entry name" value="HATPase_c"/>
    <property type="match status" value="1"/>
</dbReference>
<dbReference type="EC" id="2.7.13.3" evidence="2"/>
<dbReference type="InterPro" id="IPR013656">
    <property type="entry name" value="PAS_4"/>
</dbReference>
<name>A0A4Z0M4M5_9GAMM</name>
<keyword evidence="8" id="KW-1185">Reference proteome</keyword>
<evidence type="ECO:0000259" key="6">
    <source>
        <dbReference type="PROSITE" id="PS50113"/>
    </source>
</evidence>
<dbReference type="Pfam" id="PF02518">
    <property type="entry name" value="HATPase_c"/>
    <property type="match status" value="1"/>
</dbReference>
<sequence length="405" mass="44967">MEAVYADLVQHQVELEIKNSELEETHKFVNSVLSAMTDVLLACDTNGTIEQVNAALEQLTGKPADAFLLEPLASVFSAECAEKVAQISQVLRRELVIDIELNVRCADNSTTPLALNCSPRYDHDGRVVGMVLIGRPVGELRRAYDQLKQTQQQLVHSEKMASLGRLVAGVAHELNNPISFVFGNMHVLKRYGSRITQYLQKVEEMHGGESLRALQDEYRIDRILGDMEPLIDGTLEGAERISEIVQDLRRYSGGQREPAETIDLTATIHKAVEWVVRASRIQPEVDYVLPEELELETRKGQVHQILVNLIQNALDAMGEREQPRLLLRCEQREGKCQVSVTDNGPGIADHDLPHIFEPFFTNKPVGQGTGLGLYISYGLAQELGGDLTARNVPEAGACFTLTLPL</sequence>
<dbReference type="Gene3D" id="1.10.287.130">
    <property type="match status" value="1"/>
</dbReference>
<dbReference type="InterPro" id="IPR035965">
    <property type="entry name" value="PAS-like_dom_sf"/>
</dbReference>